<dbReference type="EnsemblBacteria" id="ABC22797">
    <property type="protein sequence ID" value="ABC22797"/>
    <property type="gene ID" value="Rru_A1997"/>
</dbReference>
<keyword evidence="5" id="KW-1185">Reference proteome</keyword>
<dbReference type="InterPro" id="IPR029058">
    <property type="entry name" value="AB_hydrolase_fold"/>
</dbReference>
<keyword evidence="2" id="KW-0732">Signal</keyword>
<feature type="chain" id="PRO_5004214919" evidence="2">
    <location>
        <begin position="22"/>
        <end position="297"/>
    </location>
</feature>
<protein>
    <submittedName>
        <fullName evidence="4">Carboxylesterase family protein</fullName>
    </submittedName>
</protein>
<evidence type="ECO:0000256" key="1">
    <source>
        <dbReference type="ARBA" id="ARBA00022801"/>
    </source>
</evidence>
<evidence type="ECO:0000256" key="2">
    <source>
        <dbReference type="SAM" id="SignalP"/>
    </source>
</evidence>
<dbReference type="AlphaFoldDB" id="Q2RSU8"/>
<sequence length="297" mass="31677">MKAPSPPLRALLMTALSPLFAACTVGTLNAIIPSDGYRSQTNVAYGPDPRQRLDVHVPVAAAPADGRPVAVWIYGGSWQSGARGDYAFIADTLAALGWITVIPDYRLFPEVRFPAFVEDTAQAVAWTRSEQARDILGPTNGTLVLMGHSAGAYNAAMVAYDPQWLRAARADPAMVSGFVGLAGPYNLFPYDVEVTKRVFGHETDPTVVEPLSHITAASPPALLVTGLRDTVVGPYHTDAMEAALAAKGVDHRTVRLADANHAGVVLGLTRYFRDKALTVPLAAFLKGLEKPAPRHDG</sequence>
<gene>
    <name evidence="4" type="ordered locus">Rru_A1997</name>
</gene>
<dbReference type="GO" id="GO:0016787">
    <property type="term" value="F:hydrolase activity"/>
    <property type="evidence" value="ECO:0007669"/>
    <property type="project" value="UniProtKB-KW"/>
</dbReference>
<dbReference type="KEGG" id="rru:Rru_A1997"/>
<dbReference type="ESTHER" id="rhort-q2rsu8">
    <property type="family name" value="BD-FAE"/>
</dbReference>
<accession>Q2RSU8</accession>
<evidence type="ECO:0000313" key="5">
    <source>
        <dbReference type="Proteomes" id="UP000001929"/>
    </source>
</evidence>
<dbReference type="EMBL" id="CP000230">
    <property type="protein sequence ID" value="ABC22797.1"/>
    <property type="molecule type" value="Genomic_DNA"/>
</dbReference>
<dbReference type="PROSITE" id="PS51257">
    <property type="entry name" value="PROKAR_LIPOPROTEIN"/>
    <property type="match status" value="1"/>
</dbReference>
<dbReference type="STRING" id="269796.Rru_A1997"/>
<dbReference type="Gene3D" id="3.40.50.1820">
    <property type="entry name" value="alpha/beta hydrolase"/>
    <property type="match status" value="1"/>
</dbReference>
<feature type="domain" description="BD-FAE-like" evidence="3">
    <location>
        <begin position="53"/>
        <end position="244"/>
    </location>
</feature>
<dbReference type="PANTHER" id="PTHR48081:SF33">
    <property type="entry name" value="KYNURENINE FORMAMIDASE"/>
    <property type="match status" value="1"/>
</dbReference>
<dbReference type="PANTHER" id="PTHR48081">
    <property type="entry name" value="AB HYDROLASE SUPERFAMILY PROTEIN C4A8.06C"/>
    <property type="match status" value="1"/>
</dbReference>
<keyword evidence="1" id="KW-0378">Hydrolase</keyword>
<dbReference type="InterPro" id="IPR050300">
    <property type="entry name" value="GDXG_lipolytic_enzyme"/>
</dbReference>
<evidence type="ECO:0000313" key="4">
    <source>
        <dbReference type="EMBL" id="ABC22797.1"/>
    </source>
</evidence>
<dbReference type="PhylomeDB" id="Q2RSU8"/>
<organism evidence="4 5">
    <name type="scientific">Rhodospirillum rubrum (strain ATCC 11170 / ATH 1.1.1 / DSM 467 / LMG 4362 / NCIMB 8255 / S1)</name>
    <dbReference type="NCBI Taxonomy" id="269796"/>
    <lineage>
        <taxon>Bacteria</taxon>
        <taxon>Pseudomonadati</taxon>
        <taxon>Pseudomonadota</taxon>
        <taxon>Alphaproteobacteria</taxon>
        <taxon>Rhodospirillales</taxon>
        <taxon>Rhodospirillaceae</taxon>
        <taxon>Rhodospirillum</taxon>
    </lineage>
</organism>
<feature type="signal peptide" evidence="2">
    <location>
        <begin position="1"/>
        <end position="21"/>
    </location>
</feature>
<proteinExistence type="predicted"/>
<dbReference type="eggNOG" id="COG0657">
    <property type="taxonomic scope" value="Bacteria"/>
</dbReference>
<dbReference type="Pfam" id="PF20434">
    <property type="entry name" value="BD-FAE"/>
    <property type="match status" value="1"/>
</dbReference>
<reference evidence="4 5" key="1">
    <citation type="journal article" date="2011" name="Stand. Genomic Sci.">
        <title>Complete genome sequence of Rhodospirillum rubrum type strain (S1).</title>
        <authorList>
            <person name="Munk A.C."/>
            <person name="Copeland A."/>
            <person name="Lucas S."/>
            <person name="Lapidus A."/>
            <person name="Del Rio T.G."/>
            <person name="Barry K."/>
            <person name="Detter J.C."/>
            <person name="Hammon N."/>
            <person name="Israni S."/>
            <person name="Pitluck S."/>
            <person name="Brettin T."/>
            <person name="Bruce D."/>
            <person name="Han C."/>
            <person name="Tapia R."/>
            <person name="Gilna P."/>
            <person name="Schmutz J."/>
            <person name="Larimer F."/>
            <person name="Land M."/>
            <person name="Kyrpides N.C."/>
            <person name="Mavromatis K."/>
            <person name="Richardson P."/>
            <person name="Rohde M."/>
            <person name="Goker M."/>
            <person name="Klenk H.P."/>
            <person name="Zhang Y."/>
            <person name="Roberts G.P."/>
            <person name="Reslewic S."/>
            <person name="Schwartz D.C."/>
        </authorList>
    </citation>
    <scope>NUCLEOTIDE SEQUENCE [LARGE SCALE GENOMIC DNA]</scope>
    <source>
        <strain evidence="5">ATCC 11170 / ATH 1.1.1 / DSM 467 / LMG 4362 / NCIMB 8255 / S1</strain>
    </source>
</reference>
<dbReference type="PATRIC" id="fig|269796.9.peg.2082"/>
<dbReference type="Proteomes" id="UP000001929">
    <property type="component" value="Chromosome"/>
</dbReference>
<evidence type="ECO:0000259" key="3">
    <source>
        <dbReference type="Pfam" id="PF20434"/>
    </source>
</evidence>
<dbReference type="InterPro" id="IPR049492">
    <property type="entry name" value="BD-FAE-like_dom"/>
</dbReference>
<dbReference type="HOGENOM" id="CLU_012494_4_1_5"/>
<dbReference type="SUPFAM" id="SSF53474">
    <property type="entry name" value="alpha/beta-Hydrolases"/>
    <property type="match status" value="1"/>
</dbReference>
<name>Q2RSU8_RHORT</name>